<reference evidence="3 4" key="1">
    <citation type="submission" date="2019-08" db="EMBL/GenBank/DDBJ databases">
        <title>In-depth cultivation of the pig gut microbiome towards novel bacterial diversity and tailored functional studies.</title>
        <authorList>
            <person name="Wylensek D."/>
            <person name="Hitch T.C.A."/>
            <person name="Clavel T."/>
        </authorList>
    </citation>
    <scope>NUCLEOTIDE SEQUENCE [LARGE SCALE GENOMIC DNA]</scope>
    <source>
        <strain evidence="3 4">WCA-693-APC-5D-A</strain>
    </source>
</reference>
<dbReference type="PROSITE" id="PS50887">
    <property type="entry name" value="GGDEF"/>
    <property type="match status" value="1"/>
</dbReference>
<dbReference type="InterPro" id="IPR029787">
    <property type="entry name" value="Nucleotide_cyclase"/>
</dbReference>
<dbReference type="InterPro" id="IPR052155">
    <property type="entry name" value="Biofilm_reg_signaling"/>
</dbReference>
<feature type="domain" description="PAC" evidence="1">
    <location>
        <begin position="99"/>
        <end position="152"/>
    </location>
</feature>
<evidence type="ECO:0000313" key="4">
    <source>
        <dbReference type="Proteomes" id="UP000433181"/>
    </source>
</evidence>
<evidence type="ECO:0000259" key="2">
    <source>
        <dbReference type="PROSITE" id="PS50887"/>
    </source>
</evidence>
<dbReference type="SUPFAM" id="SSF55785">
    <property type="entry name" value="PYP-like sensor domain (PAS domain)"/>
    <property type="match status" value="1"/>
</dbReference>
<gene>
    <name evidence="3" type="ORF">FYJ84_03930</name>
</gene>
<dbReference type="CDD" id="cd01949">
    <property type="entry name" value="GGDEF"/>
    <property type="match status" value="1"/>
</dbReference>
<dbReference type="Gene3D" id="3.30.70.270">
    <property type="match status" value="1"/>
</dbReference>
<evidence type="ECO:0000259" key="1">
    <source>
        <dbReference type="PROSITE" id="PS50113"/>
    </source>
</evidence>
<dbReference type="Pfam" id="PF08448">
    <property type="entry name" value="PAS_4"/>
    <property type="match status" value="1"/>
</dbReference>
<comment type="caution">
    <text evidence="3">The sequence shown here is derived from an EMBL/GenBank/DDBJ whole genome shotgun (WGS) entry which is preliminary data.</text>
</comment>
<dbReference type="InterPro" id="IPR043128">
    <property type="entry name" value="Rev_trsase/Diguanyl_cyclase"/>
</dbReference>
<dbReference type="InterPro" id="IPR035965">
    <property type="entry name" value="PAS-like_dom_sf"/>
</dbReference>
<dbReference type="InterPro" id="IPR000160">
    <property type="entry name" value="GGDEF_dom"/>
</dbReference>
<protein>
    <submittedName>
        <fullName evidence="3">GGDEF domain-containing protein</fullName>
    </submittedName>
</protein>
<dbReference type="Proteomes" id="UP000433181">
    <property type="component" value="Unassembled WGS sequence"/>
</dbReference>
<dbReference type="EMBL" id="VUNR01000005">
    <property type="protein sequence ID" value="MSU08141.1"/>
    <property type="molecule type" value="Genomic_DNA"/>
</dbReference>
<organism evidence="3 4">
    <name type="scientific">Anaerovibrio slackiae</name>
    <dbReference type="NCBI Taxonomy" id="2652309"/>
    <lineage>
        <taxon>Bacteria</taxon>
        <taxon>Bacillati</taxon>
        <taxon>Bacillota</taxon>
        <taxon>Negativicutes</taxon>
        <taxon>Selenomonadales</taxon>
        <taxon>Selenomonadaceae</taxon>
        <taxon>Anaerovibrio</taxon>
    </lineage>
</organism>
<dbReference type="NCBIfam" id="TIGR00254">
    <property type="entry name" value="GGDEF"/>
    <property type="match status" value="1"/>
</dbReference>
<evidence type="ECO:0000313" key="3">
    <source>
        <dbReference type="EMBL" id="MSU08141.1"/>
    </source>
</evidence>
<dbReference type="AlphaFoldDB" id="A0A6I2UG39"/>
<dbReference type="Gene3D" id="3.30.450.20">
    <property type="entry name" value="PAS domain"/>
    <property type="match status" value="1"/>
</dbReference>
<dbReference type="InterPro" id="IPR013656">
    <property type="entry name" value="PAS_4"/>
</dbReference>
<dbReference type="SMART" id="SM00267">
    <property type="entry name" value="GGDEF"/>
    <property type="match status" value="1"/>
</dbReference>
<sequence>MRGCGRMGDKDISGGAASYFSDSMTFEEMEKILSLLPANIYLKDAEGRYVFCTQYWHHLRDKDEPGWTIRGKTDVEIREDKENALLAMEKDREVMRSGKGCRYVIEIFQNGVQEFLEIVKEPIRDGKGNIVGIVGLINDVSESEKLKRKLNRMAMTDSLTGLGNRNSLMRDLEKLTADSLPISIVSADCDGLQMVNDTYGKATGDEYIRMTAMVMELALPEDAMVYRVGGDEFTIVLVNTDENEAKGIMRMFKEQYDQYRIQNQPLSISYGISTAESVRDDLRRVLEKADLDMCQRKQRRRRVL</sequence>
<accession>A0A6I2UG39</accession>
<feature type="domain" description="GGDEF" evidence="2">
    <location>
        <begin position="180"/>
        <end position="304"/>
    </location>
</feature>
<proteinExistence type="predicted"/>
<name>A0A6I2UG39_9FIRM</name>
<keyword evidence="4" id="KW-1185">Reference proteome</keyword>
<dbReference type="Pfam" id="PF00990">
    <property type="entry name" value="GGDEF"/>
    <property type="match status" value="1"/>
</dbReference>
<dbReference type="SUPFAM" id="SSF55073">
    <property type="entry name" value="Nucleotide cyclase"/>
    <property type="match status" value="1"/>
</dbReference>
<dbReference type="InterPro" id="IPR000700">
    <property type="entry name" value="PAS-assoc_C"/>
</dbReference>
<dbReference type="PROSITE" id="PS50113">
    <property type="entry name" value="PAC"/>
    <property type="match status" value="1"/>
</dbReference>
<dbReference type="PANTHER" id="PTHR44757">
    <property type="entry name" value="DIGUANYLATE CYCLASE DGCP"/>
    <property type="match status" value="1"/>
</dbReference>
<dbReference type="PANTHER" id="PTHR44757:SF2">
    <property type="entry name" value="BIOFILM ARCHITECTURE MAINTENANCE PROTEIN MBAA"/>
    <property type="match status" value="1"/>
</dbReference>